<evidence type="ECO:0000256" key="3">
    <source>
        <dbReference type="PIRSR" id="PIRSR610347-3"/>
    </source>
</evidence>
<dbReference type="eggNOG" id="KOG2031">
    <property type="taxonomic scope" value="Eukaryota"/>
</dbReference>
<dbReference type="PANTHER" id="PTHR12415:SF4">
    <property type="entry name" value="TYROSYL-DNA PHOSPHODIESTERASE DOMAIN-CONTAINING PROTEIN"/>
    <property type="match status" value="1"/>
</dbReference>
<feature type="binding site" evidence="2">
    <location>
        <position position="310"/>
    </location>
    <ligand>
        <name>substrate</name>
    </ligand>
</feature>
<feature type="binding site" evidence="2">
    <location>
        <position position="552"/>
    </location>
    <ligand>
        <name>substrate</name>
    </ligand>
</feature>
<feature type="active site" description="Nucleophile" evidence="1">
    <location>
        <position position="308"/>
    </location>
</feature>
<dbReference type="VEuPathDB" id="FungiDB:PAAG_03576"/>
<dbReference type="RefSeq" id="XP_015701984.1">
    <property type="nucleotide sequence ID" value="XM_015845010.1"/>
</dbReference>
<evidence type="ECO:0000256" key="1">
    <source>
        <dbReference type="PIRSR" id="PIRSR610347-1"/>
    </source>
</evidence>
<reference evidence="5 6" key="1">
    <citation type="journal article" date="2011" name="PLoS Genet.">
        <title>Comparative genomic analysis of human fungal pathogens causing paracoccidioidomycosis.</title>
        <authorList>
            <person name="Desjardins C.A."/>
            <person name="Champion M.D."/>
            <person name="Holder J.W."/>
            <person name="Muszewska A."/>
            <person name="Goldberg J."/>
            <person name="Bailao A.M."/>
            <person name="Brigido M.M."/>
            <person name="Ferreira M.E."/>
            <person name="Garcia A.M."/>
            <person name="Grynberg M."/>
            <person name="Gujja S."/>
            <person name="Heiman D.I."/>
            <person name="Henn M.R."/>
            <person name="Kodira C.D."/>
            <person name="Leon-Narvaez H."/>
            <person name="Longo L.V."/>
            <person name="Ma L.J."/>
            <person name="Malavazi I."/>
            <person name="Matsuo A.L."/>
            <person name="Morais F.V."/>
            <person name="Pereira M."/>
            <person name="Rodriguez-Brito S."/>
            <person name="Sakthikumar S."/>
            <person name="Salem-Izacc S.M."/>
            <person name="Sykes S.M."/>
            <person name="Teixeira M.M."/>
            <person name="Vallejo M.C."/>
            <person name="Walter M.E."/>
            <person name="Yandava C."/>
            <person name="Young S."/>
            <person name="Zeng Q."/>
            <person name="Zucker J."/>
            <person name="Felipe M.S."/>
            <person name="Goldman G.H."/>
            <person name="Haas B.J."/>
            <person name="McEwen J.G."/>
            <person name="Nino-Vega G."/>
            <person name="Puccia R."/>
            <person name="San-Blas G."/>
            <person name="Soares C.M."/>
            <person name="Birren B.W."/>
            <person name="Cuomo C.A."/>
        </authorList>
    </citation>
    <scope>NUCLEOTIDE SEQUENCE [LARGE SCALE GENOMIC DNA]</scope>
    <source>
        <strain evidence="6">ATCC MYA-826 / Pb01</strain>
    </source>
</reference>
<dbReference type="InterPro" id="IPR010347">
    <property type="entry name" value="Tdp1"/>
</dbReference>
<dbReference type="InterPro" id="IPR003903">
    <property type="entry name" value="UIM_dom"/>
</dbReference>
<feature type="compositionally biased region" description="Basic and acidic residues" evidence="4">
    <location>
        <begin position="54"/>
        <end position="67"/>
    </location>
</feature>
<evidence type="ECO:0000313" key="5">
    <source>
        <dbReference type="EMBL" id="EEH41290.2"/>
    </source>
</evidence>
<dbReference type="STRING" id="502779.C1GXK2"/>
<dbReference type="HOGENOM" id="CLU_007773_2_0_1"/>
<feature type="site" description="Interaction with DNA" evidence="3">
    <location>
        <position position="584"/>
    </location>
</feature>
<dbReference type="CDD" id="cd09123">
    <property type="entry name" value="PLDc_Tdp1_2"/>
    <property type="match status" value="1"/>
</dbReference>
<dbReference type="GO" id="GO:0003697">
    <property type="term" value="F:single-stranded DNA binding"/>
    <property type="evidence" value="ECO:0007669"/>
    <property type="project" value="TreeGrafter"/>
</dbReference>
<protein>
    <submittedName>
        <fullName evidence="5">Tyrosyl-DNA phosphodiesterase domain-containing protein</fullName>
    </submittedName>
</protein>
<dbReference type="GO" id="GO:0006281">
    <property type="term" value="P:DNA repair"/>
    <property type="evidence" value="ECO:0007669"/>
    <property type="project" value="InterPro"/>
</dbReference>
<dbReference type="AlphaFoldDB" id="C1GXK2"/>
<name>C1GXK2_PARBA</name>
<dbReference type="CDD" id="cd09122">
    <property type="entry name" value="PLDc_Tdp1_1"/>
    <property type="match status" value="1"/>
</dbReference>
<dbReference type="GO" id="GO:0017005">
    <property type="term" value="F:3'-tyrosyl-DNA phosphodiesterase activity"/>
    <property type="evidence" value="ECO:0007669"/>
    <property type="project" value="TreeGrafter"/>
</dbReference>
<gene>
    <name evidence="5" type="ORF">PAAG_03576</name>
</gene>
<dbReference type="OrthoDB" id="47785at2759"/>
<dbReference type="SMART" id="SM00726">
    <property type="entry name" value="UIM"/>
    <property type="match status" value="2"/>
</dbReference>
<proteinExistence type="predicted"/>
<evidence type="ECO:0000313" key="6">
    <source>
        <dbReference type="Proteomes" id="UP000002059"/>
    </source>
</evidence>
<dbReference type="EMBL" id="KN293998">
    <property type="protein sequence ID" value="EEH41290.2"/>
    <property type="molecule type" value="Genomic_DNA"/>
</dbReference>
<dbReference type="Pfam" id="PF06087">
    <property type="entry name" value="Tyr-DNA_phospho"/>
    <property type="match status" value="1"/>
</dbReference>
<dbReference type="GO" id="GO:0003690">
    <property type="term" value="F:double-stranded DNA binding"/>
    <property type="evidence" value="ECO:0007669"/>
    <property type="project" value="TreeGrafter"/>
</dbReference>
<dbReference type="SUPFAM" id="SSF56024">
    <property type="entry name" value="Phospholipase D/nuclease"/>
    <property type="match status" value="2"/>
</dbReference>
<evidence type="ECO:0000256" key="2">
    <source>
        <dbReference type="PIRSR" id="PIRSR610347-2"/>
    </source>
</evidence>
<evidence type="ECO:0000256" key="4">
    <source>
        <dbReference type="SAM" id="MobiDB-lite"/>
    </source>
</evidence>
<dbReference type="Gene3D" id="3.30.870.10">
    <property type="entry name" value="Endonuclease Chain A"/>
    <property type="match status" value="2"/>
</dbReference>
<feature type="region of interest" description="Disordered" evidence="4">
    <location>
        <begin position="23"/>
        <end position="78"/>
    </location>
</feature>
<accession>C1GXK2</accession>
<dbReference type="Proteomes" id="UP000002059">
    <property type="component" value="Partially assembled WGS sequence"/>
</dbReference>
<feature type="active site" description="Proton donor/acceptor" evidence="1">
    <location>
        <position position="550"/>
    </location>
</feature>
<dbReference type="PANTHER" id="PTHR12415">
    <property type="entry name" value="TYROSYL-DNA PHOSPHODIESTERASE 1"/>
    <property type="match status" value="1"/>
</dbReference>
<dbReference type="GeneID" id="9098372"/>
<keyword evidence="6" id="KW-1185">Reference proteome</keyword>
<organism evidence="5 6">
    <name type="scientific">Paracoccidioides lutzii (strain ATCC MYA-826 / Pb01)</name>
    <name type="common">Paracoccidioides brasiliensis</name>
    <dbReference type="NCBI Taxonomy" id="502779"/>
    <lineage>
        <taxon>Eukaryota</taxon>
        <taxon>Fungi</taxon>
        <taxon>Dikarya</taxon>
        <taxon>Ascomycota</taxon>
        <taxon>Pezizomycotina</taxon>
        <taxon>Eurotiomycetes</taxon>
        <taxon>Eurotiomycetidae</taxon>
        <taxon>Onygenales</taxon>
        <taxon>Ajellomycetaceae</taxon>
        <taxon>Paracoccidioides</taxon>
    </lineage>
</organism>
<dbReference type="KEGG" id="pbl:PAAG_03576"/>
<sequence length="694" mass="77590">MDRSDLYDEYEEAQYRAAIQASLEDAKRQSSLASSSSRQVPNFVDLTADSESESSPHSDAKDSKKEAALASNEMIGDSDQELDRAIKLSLRKQDSLGHDGEGESVVFSSLTKRRAEMVASRSPGILGIDRKKMEEERLARLDRKRKASLSLLPVSPVVKRAAVLGEEERVPARATASGLRLAANDVRKKEDVAPSSDVTDVPAQSSTSLEFPTGAVKKTWAFGYDRKGDDIKIEEVIQKSDLELAVLSSYIWDADWLFSKFDIKKSRFILIMGEKEEDKKRELENDTKSMGSVRLCFPPMEPQVNCMHSKLMLLFHLNYLRIVIPSANLIPFDWGEKGGIMENVVFLIDLPRILPGPDATPRTPFLEDLVYFLQASNLDEQIIQKMLNFDFNATKDIAFVHTIGGSHTDPTWKQTGLCGLGRAITSLGLQTSQYLNLDYVTSSVGSLNEQFLRSIYLAAQGDIGLKELTFRTSRTLPSEKLGVLTTRTDGEKWRDRFKVYFPSLNTVRQSKGGTMKAGTICFQSKWYNSTTFPRNVMRNNISRRDGLLMHSKMLFACPDKPITSSKDTITQYAGWAYLGSANLSESAWGRLVLDRSTTKPKLNCRNWECGVVIPIRHRGSAQLYSQPSSGSSAALLPELEPESESASVSVSDGSKLISVFEPRIPVPMRVPGEPYQPGDKPWYYMEDWRPRLVA</sequence>
<dbReference type="OMA" id="FPPMDGQ"/>
<dbReference type="GO" id="GO:0005634">
    <property type="term" value="C:nucleus"/>
    <property type="evidence" value="ECO:0007669"/>
    <property type="project" value="InterPro"/>
</dbReference>